<feature type="compositionally biased region" description="Polar residues" evidence="2">
    <location>
        <begin position="219"/>
        <end position="228"/>
    </location>
</feature>
<dbReference type="SUPFAM" id="SSF48065">
    <property type="entry name" value="DBL homology domain (DH-domain)"/>
    <property type="match status" value="1"/>
</dbReference>
<feature type="compositionally biased region" description="Polar residues" evidence="2">
    <location>
        <begin position="249"/>
        <end position="263"/>
    </location>
</feature>
<dbReference type="InterPro" id="IPR011993">
    <property type="entry name" value="PH-like_dom_sf"/>
</dbReference>
<dbReference type="InterPro" id="IPR035899">
    <property type="entry name" value="DBL_dom_sf"/>
</dbReference>
<dbReference type="Gene3D" id="2.30.29.30">
    <property type="entry name" value="Pleckstrin-homology domain (PH domain)/Phosphotyrosine-binding domain (PTB)"/>
    <property type="match status" value="1"/>
</dbReference>
<dbReference type="GO" id="GO:0005085">
    <property type="term" value="F:guanyl-nucleotide exchange factor activity"/>
    <property type="evidence" value="ECO:0007669"/>
    <property type="project" value="InterPro"/>
</dbReference>
<name>A0A7D9HUK7_PARCT</name>
<sequence length="1524" mass="173041">MQEMDSEFKDETTKRQSSVVSSEASSQISVSSGYDYETQSSSQSSVLKKKSSSLSCLPDRISDFGHNTFTLPPNLSTVKPFEENLLPKGAPLARSWYETAECLEEQHSEDELSSNDDQRSAFDPLNSSEDGNDTATNCLTNGTDPEGKQEVDLSEINTVTHTFVRSSALDILAQFPMTETISTMEGSDRPTTLNVVQEDAEEGRHECKDSMDGSRAEQHQVSSWSSTSDTKKKHKKKGLFNNKKVKDLTSLSGSKSSEQLGNQENAKKEKKKIRKEKAKSAQSFGWLNALRGKSTSTDERSRDMKSKKQRKPLQKSQSFNSDSLPRSSQLNRMDSFRKLFKRPRDSAALVETKPLDNVKCVEISSPILKSDFRSKNLVDREVFLRERAYQIDKTKTKTVENKSDVHVSNANNIEASVNIGNYDSNEWTAEGVVGNGYTPGTPESQESPVAPVRHKHLQKKQRLSLLDSEGSLQDDLSQDNENNKDFEQDQENSDREHVKSDTKNDEEVLPSEYSNEPRHNDQEWPTHNACSAHEANNNLDKSIPQKDRTCNVVNVDHAQVAESAIDVECDNVENLNYVIVESVPTSRTQIGEQASTPQSPDWGSHVTPDASPAHVRKHASTPESPESEFEEVFVDCINDENISLDSATLLVDKPQVVNDETDGASMPATRWSSDVTSRASQRAITKVMQQKKPASFSGVRSSSGENTKGTNMATSPVTARSPTTAQLRRSSSSTFRLPSSRYEATIEPISLITDMVPVTFPNFLTDRRSQIVLELFTTERTYVRGLETMIELFQKPMLAGKMDERDVDAIFSNLNDIFAVNKDLLFLLWEKVKHWTNEQCIAQMFIDMEERFKIYATYCKNFDRADSMLKQKIKKNKEFERFLKGCYQDSLCQPGLDLPAYLITIVQRIPRYLLLLKDLYKKTTSSHPDYNTLQTSLTRMNKVAEYINSQLQEVHGKKAMQELRSTVIGLKAYEVKGRTLLKEAEVCLMNPKKPYKCLLFNDIMVFAVQGSKDRSEIEMTLELRTLWFEDLKKQDPQTTKCDAIELYTPHRPYTMYACSRTDKRIWIQKLRTAIVTLIYGPDCEDPDGMDISRRKASDTYFDGSVYCGEYVNGKRHGQGVMAWPNRTRYEGSWADDERHGHGQLTYYTGEKYVGYWVADKKEGEGRQTYVNNDVYHGPWREGKMHGKGVIDFANGDRYDGEMSNNEVEGNGEMTCTSGLVYKGEWKKSKRHGQGHLFLPNGNEYKGEMLNDRICGYGQMIYFNGDEYTGEWVNELRHGSGCFKLVNGIVYEGQWNNDFMNGQGKMTYPHGDEYTGTWHKNKRVGKGQLMYAHGDTYNGQWEADTMHGKGVMYYKDGSVYEGEWENGKPSGHGKTIFKDKRMYEGEHCLGFRHGRGQLIYPNNILYVGEWKWDKFDGNGVYNDPNTDYSYTGDWCCGMREGSGIEISYRTRYEGSWKADMKHGSGVEKSHAGHVFRGTWKENRKHGEGVRTLIRSKVEENQHWYEGHLKDGGETVAEGLPPLPRR</sequence>
<dbReference type="SMART" id="SM00325">
    <property type="entry name" value="RhoGEF"/>
    <property type="match status" value="1"/>
</dbReference>
<gene>
    <name evidence="3" type="ORF">PACLA_8A060261</name>
</gene>
<feature type="compositionally biased region" description="Basic residues" evidence="2">
    <location>
        <begin position="268"/>
        <end position="277"/>
    </location>
</feature>
<accession>A0A7D9HUK7</accession>
<dbReference type="SUPFAM" id="SSF82185">
    <property type="entry name" value="Histone H3 K4-specific methyltransferase SET7/9 N-terminal domain"/>
    <property type="match status" value="4"/>
</dbReference>
<dbReference type="InterPro" id="IPR003409">
    <property type="entry name" value="MORN"/>
</dbReference>
<dbReference type="Gene3D" id="1.20.900.10">
    <property type="entry name" value="Dbl homology (DH) domain"/>
    <property type="match status" value="1"/>
</dbReference>
<dbReference type="CDD" id="cd00160">
    <property type="entry name" value="RhoGEF"/>
    <property type="match status" value="1"/>
</dbReference>
<evidence type="ECO:0000313" key="3">
    <source>
        <dbReference type="EMBL" id="CAB3989161.1"/>
    </source>
</evidence>
<feature type="region of interest" description="Disordered" evidence="2">
    <location>
        <begin position="198"/>
        <end position="330"/>
    </location>
</feature>
<dbReference type="GO" id="GO:0005829">
    <property type="term" value="C:cytosol"/>
    <property type="evidence" value="ECO:0007669"/>
    <property type="project" value="TreeGrafter"/>
</dbReference>
<feature type="compositionally biased region" description="Polar residues" evidence="2">
    <location>
        <begin position="587"/>
        <end position="601"/>
    </location>
</feature>
<feature type="compositionally biased region" description="Basic and acidic residues" evidence="2">
    <location>
        <begin position="481"/>
        <end position="506"/>
    </location>
</feature>
<evidence type="ECO:0000313" key="4">
    <source>
        <dbReference type="Proteomes" id="UP001152795"/>
    </source>
</evidence>
<feature type="compositionally biased region" description="Polar residues" evidence="2">
    <location>
        <begin position="314"/>
        <end position="330"/>
    </location>
</feature>
<dbReference type="Gene3D" id="2.20.110.10">
    <property type="entry name" value="Histone H3 K4-specific methyltransferase SET7/9 N-terminal domain"/>
    <property type="match status" value="7"/>
</dbReference>
<dbReference type="OrthoDB" id="270720at2759"/>
<feature type="compositionally biased region" description="Polar residues" evidence="2">
    <location>
        <begin position="125"/>
        <end position="143"/>
    </location>
</feature>
<dbReference type="SUPFAM" id="SSF50729">
    <property type="entry name" value="PH domain-like"/>
    <property type="match status" value="1"/>
</dbReference>
<feature type="compositionally biased region" description="Low complexity" evidence="2">
    <location>
        <begin position="17"/>
        <end position="32"/>
    </location>
</feature>
<keyword evidence="1" id="KW-0677">Repeat</keyword>
<dbReference type="SMART" id="SM00698">
    <property type="entry name" value="MORN"/>
    <property type="match status" value="17"/>
</dbReference>
<dbReference type="Proteomes" id="UP001152795">
    <property type="component" value="Unassembled WGS sequence"/>
</dbReference>
<dbReference type="EMBL" id="CACRXK020001438">
    <property type="protein sequence ID" value="CAB3989161.1"/>
    <property type="molecule type" value="Genomic_DNA"/>
</dbReference>
<dbReference type="PANTHER" id="PTHR43215:SF14">
    <property type="entry name" value="RADIAL SPOKE HEAD 1 HOMOLOG"/>
    <property type="match status" value="1"/>
</dbReference>
<feature type="region of interest" description="Disordered" evidence="2">
    <location>
        <begin position="1"/>
        <end position="49"/>
    </location>
</feature>
<feature type="compositionally biased region" description="Basic and acidic residues" evidence="2">
    <location>
        <begin position="1"/>
        <end position="14"/>
    </location>
</feature>
<feature type="compositionally biased region" description="Polar residues" evidence="2">
    <location>
        <begin position="698"/>
        <end position="727"/>
    </location>
</feature>
<dbReference type="PROSITE" id="PS50010">
    <property type="entry name" value="DH_2"/>
    <property type="match status" value="1"/>
</dbReference>
<organism evidence="3 4">
    <name type="scientific">Paramuricea clavata</name>
    <name type="common">Red gorgonian</name>
    <name type="synonym">Violescent sea-whip</name>
    <dbReference type="NCBI Taxonomy" id="317549"/>
    <lineage>
        <taxon>Eukaryota</taxon>
        <taxon>Metazoa</taxon>
        <taxon>Cnidaria</taxon>
        <taxon>Anthozoa</taxon>
        <taxon>Octocorallia</taxon>
        <taxon>Malacalcyonacea</taxon>
        <taxon>Plexauridae</taxon>
        <taxon>Paramuricea</taxon>
    </lineage>
</organism>
<dbReference type="Pfam" id="PF00621">
    <property type="entry name" value="RhoGEF"/>
    <property type="match status" value="1"/>
</dbReference>
<feature type="compositionally biased region" description="Basic and acidic residues" evidence="2">
    <location>
        <begin position="202"/>
        <end position="218"/>
    </location>
</feature>
<evidence type="ECO:0000256" key="1">
    <source>
        <dbReference type="ARBA" id="ARBA00022737"/>
    </source>
</evidence>
<feature type="region of interest" description="Disordered" evidence="2">
    <location>
        <begin position="103"/>
        <end position="151"/>
    </location>
</feature>
<comment type="caution">
    <text evidence="3">The sequence shown here is derived from an EMBL/GenBank/DDBJ whole genome shotgun (WGS) entry which is preliminary data.</text>
</comment>
<evidence type="ECO:0000256" key="2">
    <source>
        <dbReference type="SAM" id="MobiDB-lite"/>
    </source>
</evidence>
<feature type="region of interest" description="Disordered" evidence="2">
    <location>
        <begin position="687"/>
        <end position="732"/>
    </location>
</feature>
<feature type="compositionally biased region" description="Basic residues" evidence="2">
    <location>
        <begin position="452"/>
        <end position="462"/>
    </location>
</feature>
<keyword evidence="4" id="KW-1185">Reference proteome</keyword>
<feature type="region of interest" description="Disordered" evidence="2">
    <location>
        <begin position="430"/>
        <end position="528"/>
    </location>
</feature>
<feature type="region of interest" description="Disordered" evidence="2">
    <location>
        <begin position="587"/>
        <end position="627"/>
    </location>
</feature>
<feature type="compositionally biased region" description="Basic and acidic residues" evidence="2">
    <location>
        <begin position="515"/>
        <end position="524"/>
    </location>
</feature>
<dbReference type="InterPro" id="IPR000219">
    <property type="entry name" value="DH_dom"/>
</dbReference>
<reference evidence="3" key="1">
    <citation type="submission" date="2020-04" db="EMBL/GenBank/DDBJ databases">
        <authorList>
            <person name="Alioto T."/>
            <person name="Alioto T."/>
            <person name="Gomez Garrido J."/>
        </authorList>
    </citation>
    <scope>NUCLEOTIDE SEQUENCE</scope>
    <source>
        <strain evidence="3">A484AB</strain>
    </source>
</reference>
<proteinExistence type="predicted"/>
<feature type="compositionally biased region" description="Basic and acidic residues" evidence="2">
    <location>
        <begin position="104"/>
        <end position="120"/>
    </location>
</feature>
<dbReference type="Pfam" id="PF02493">
    <property type="entry name" value="MORN"/>
    <property type="match status" value="16"/>
</dbReference>
<feature type="compositionally biased region" description="Basic and acidic residues" evidence="2">
    <location>
        <begin position="296"/>
        <end position="306"/>
    </location>
</feature>
<protein>
    <submittedName>
        <fullName evidence="3">Domain containing</fullName>
    </submittedName>
</protein>
<dbReference type="PANTHER" id="PTHR43215">
    <property type="entry name" value="RADIAL SPOKE HEAD 1 HOMOLOG"/>
    <property type="match status" value="1"/>
</dbReference>